<dbReference type="InterPro" id="IPR036291">
    <property type="entry name" value="NAD(P)-bd_dom_sf"/>
</dbReference>
<gene>
    <name evidence="3" type="ORF">METEAL_34080</name>
</gene>
<dbReference type="SMART" id="SM00850">
    <property type="entry name" value="LytTR"/>
    <property type="match status" value="1"/>
</dbReference>
<dbReference type="InterPro" id="IPR013328">
    <property type="entry name" value="6PGD_dom2"/>
</dbReference>
<dbReference type="PROSITE" id="PS00895">
    <property type="entry name" value="3_HYDROXYISOBUT_DH"/>
    <property type="match status" value="1"/>
</dbReference>
<dbReference type="GO" id="GO:0050661">
    <property type="term" value="F:NADP binding"/>
    <property type="evidence" value="ECO:0007669"/>
    <property type="project" value="InterPro"/>
</dbReference>
<proteinExistence type="predicted"/>
<dbReference type="SUPFAM" id="SSF48179">
    <property type="entry name" value="6-phosphogluconate dehydrogenase C-terminal domain-like"/>
    <property type="match status" value="1"/>
</dbReference>
<evidence type="ECO:0000256" key="1">
    <source>
        <dbReference type="SAM" id="MobiDB-lite"/>
    </source>
</evidence>
<dbReference type="InterPro" id="IPR029154">
    <property type="entry name" value="HIBADH-like_NADP-bd"/>
</dbReference>
<feature type="compositionally biased region" description="Pro residues" evidence="1">
    <location>
        <begin position="370"/>
        <end position="388"/>
    </location>
</feature>
<dbReference type="SUPFAM" id="SSF51735">
    <property type="entry name" value="NAD(P)-binding Rossmann-fold domains"/>
    <property type="match status" value="1"/>
</dbReference>
<keyword evidence="4" id="KW-1185">Reference proteome</keyword>
<accession>A0AA48GQG5</accession>
<dbReference type="PANTHER" id="PTHR43580:SF2">
    <property type="entry name" value="CYTOKINE-LIKE NUCLEAR FACTOR N-PAC"/>
    <property type="match status" value="1"/>
</dbReference>
<dbReference type="Gene3D" id="3.40.50.720">
    <property type="entry name" value="NAD(P)-binding Rossmann-like Domain"/>
    <property type="match status" value="1"/>
</dbReference>
<dbReference type="GO" id="GO:0051287">
    <property type="term" value="F:NAD binding"/>
    <property type="evidence" value="ECO:0007669"/>
    <property type="project" value="InterPro"/>
</dbReference>
<reference evidence="4" key="1">
    <citation type="journal article" date="2023" name="Int. J. Syst. Evol. Microbiol.">
        <title>Mesoterricola silvestris gen. nov., sp. nov., Mesoterricola sediminis sp. nov., Geothrix oryzae sp. nov., Geothrix edaphica sp. nov., Geothrix rubra sp. nov., and Geothrix limicola sp. nov., six novel members of Acidobacteriota isolated from soils.</title>
        <authorList>
            <person name="Itoh H."/>
            <person name="Sugisawa Y."/>
            <person name="Mise K."/>
            <person name="Xu Z."/>
            <person name="Kuniyasu M."/>
            <person name="Ushijima N."/>
            <person name="Kawano K."/>
            <person name="Kobayashi E."/>
            <person name="Shiratori Y."/>
            <person name="Masuda Y."/>
            <person name="Senoo K."/>
        </authorList>
    </citation>
    <scope>NUCLEOTIDE SEQUENCE [LARGE SCALE GENOMIC DNA]</scope>
    <source>
        <strain evidence="4">W79</strain>
    </source>
</reference>
<dbReference type="InterPro" id="IPR007492">
    <property type="entry name" value="LytTR_DNA-bd_dom"/>
</dbReference>
<feature type="region of interest" description="Disordered" evidence="1">
    <location>
        <begin position="292"/>
        <end position="423"/>
    </location>
</feature>
<dbReference type="GO" id="GO:0016491">
    <property type="term" value="F:oxidoreductase activity"/>
    <property type="evidence" value="ECO:0007669"/>
    <property type="project" value="InterPro"/>
</dbReference>
<dbReference type="AlphaFoldDB" id="A0AA48GQG5"/>
<feature type="compositionally biased region" description="Basic and acidic residues" evidence="1">
    <location>
        <begin position="332"/>
        <end position="369"/>
    </location>
</feature>
<feature type="compositionally biased region" description="Basic and acidic residues" evidence="1">
    <location>
        <begin position="389"/>
        <end position="399"/>
    </location>
</feature>
<dbReference type="InterPro" id="IPR006115">
    <property type="entry name" value="6PGDH_NADP-bd"/>
</dbReference>
<protein>
    <recommendedName>
        <fullName evidence="2">HTH LytTR-type domain-containing protein</fullName>
    </recommendedName>
</protein>
<dbReference type="EMBL" id="AP027080">
    <property type="protein sequence ID" value="BDU74234.1"/>
    <property type="molecule type" value="Genomic_DNA"/>
</dbReference>
<feature type="compositionally biased region" description="Pro residues" evidence="1">
    <location>
        <begin position="297"/>
        <end position="316"/>
    </location>
</feature>
<sequence length="519" mass="55223">MRITILGLGRMGAPMARNLIELGHEVTLWNRTPERAEALAAAGVRISPTVSDAVSTAQVALTMVSGDAAEEAITWGPGGLLEELGHGAIHLCMSTIGVDLSLRLAEAHAAAGQGYVAAPVLGKPSDAVSRRLWILAAGPETQVNRCLVALEALGRGITRVGTRAELAHALKLGANLLTVAMVETLGEVLAFGEKAGFASADYLRLLNLGLLKSPPMDAFGGLMVRRDHEPSDQTLALAGKDLDLILRASQDLGMDLPMVAPLRRQVVLAEEHGLGGLDLTALALVHRPETPRVEPALPQPPPAQPLPAPPKPPPVQSLPARSAPAKPVPPEPPRHLSRAERRRNASARKAGELERRKAAEVPKAPRETPPRPAAPVPPRPSPLPPAPHAEPKAHGEPVHRPRPAAAPAPDPVQAPSPRPGEAPAVDLEVTTHFEVADGKVHAWVAGQRQATPWRSFEEVELAFNEVLFVRIQRTVLLNPQAVEDIRSLFGGRAKVRVTGGMELSATREAAKRLRFLRGE</sequence>
<dbReference type="InterPro" id="IPR002204">
    <property type="entry name" value="3-OH-isobutyrate_DH-rel_CS"/>
</dbReference>
<name>A0AA48GQG5_9BACT</name>
<evidence type="ECO:0000313" key="4">
    <source>
        <dbReference type="Proteomes" id="UP001238179"/>
    </source>
</evidence>
<feature type="domain" description="HTH LytTR-type" evidence="2">
    <location>
        <begin position="420"/>
        <end position="516"/>
    </location>
</feature>
<dbReference type="Proteomes" id="UP001238179">
    <property type="component" value="Chromosome"/>
</dbReference>
<dbReference type="Pfam" id="PF14833">
    <property type="entry name" value="NAD_binding_11"/>
    <property type="match status" value="1"/>
</dbReference>
<evidence type="ECO:0000259" key="2">
    <source>
        <dbReference type="SMART" id="SM00850"/>
    </source>
</evidence>
<dbReference type="InterPro" id="IPR008927">
    <property type="entry name" value="6-PGluconate_DH-like_C_sf"/>
</dbReference>
<feature type="compositionally biased region" description="Pro residues" evidence="1">
    <location>
        <begin position="404"/>
        <end position="420"/>
    </location>
</feature>
<dbReference type="Pfam" id="PF03446">
    <property type="entry name" value="NAD_binding_2"/>
    <property type="match status" value="1"/>
</dbReference>
<dbReference type="GO" id="GO:0016054">
    <property type="term" value="P:organic acid catabolic process"/>
    <property type="evidence" value="ECO:0007669"/>
    <property type="project" value="UniProtKB-ARBA"/>
</dbReference>
<dbReference type="GO" id="GO:0003677">
    <property type="term" value="F:DNA binding"/>
    <property type="evidence" value="ECO:0007669"/>
    <property type="project" value="InterPro"/>
</dbReference>
<organism evidence="3 4">
    <name type="scientific">Mesoterricola silvestris</name>
    <dbReference type="NCBI Taxonomy" id="2927979"/>
    <lineage>
        <taxon>Bacteria</taxon>
        <taxon>Pseudomonadati</taxon>
        <taxon>Acidobacteriota</taxon>
        <taxon>Holophagae</taxon>
        <taxon>Holophagales</taxon>
        <taxon>Holophagaceae</taxon>
        <taxon>Mesoterricola</taxon>
    </lineage>
</organism>
<dbReference type="Gene3D" id="1.10.1040.10">
    <property type="entry name" value="N-(1-d-carboxylethyl)-l-norvaline Dehydrogenase, domain 2"/>
    <property type="match status" value="1"/>
</dbReference>
<dbReference type="PANTHER" id="PTHR43580">
    <property type="entry name" value="OXIDOREDUCTASE GLYR1-RELATED"/>
    <property type="match status" value="1"/>
</dbReference>
<dbReference type="InterPro" id="IPR051265">
    <property type="entry name" value="HIBADH-related_NP60_sf"/>
</dbReference>
<dbReference type="RefSeq" id="WP_316412910.1">
    <property type="nucleotide sequence ID" value="NZ_AP027080.1"/>
</dbReference>
<dbReference type="KEGG" id="msil:METEAL_34080"/>
<evidence type="ECO:0000313" key="3">
    <source>
        <dbReference type="EMBL" id="BDU74234.1"/>
    </source>
</evidence>
<dbReference type="Pfam" id="PF04397">
    <property type="entry name" value="LytTR"/>
    <property type="match status" value="1"/>
</dbReference>